<name>A0A6S6SWU2_9BACT</name>
<feature type="non-terminal residue" evidence="2">
    <location>
        <position position="57"/>
    </location>
</feature>
<dbReference type="CDD" id="cd06262">
    <property type="entry name" value="metallo-hydrolase-like_MBL-fold"/>
    <property type="match status" value="1"/>
</dbReference>
<dbReference type="SUPFAM" id="SSF56281">
    <property type="entry name" value="Metallo-hydrolase/oxidoreductase"/>
    <property type="match status" value="1"/>
</dbReference>
<dbReference type="InterPro" id="IPR036866">
    <property type="entry name" value="RibonucZ/Hydroxyglut_hydro"/>
</dbReference>
<dbReference type="InterPro" id="IPR001279">
    <property type="entry name" value="Metallo-B-lactamas"/>
</dbReference>
<proteinExistence type="predicted"/>
<gene>
    <name evidence="2" type="ORF">HELGO_WM20217</name>
</gene>
<dbReference type="EMBL" id="CACVAW010000042">
    <property type="protein sequence ID" value="CAA6810522.1"/>
    <property type="molecule type" value="Genomic_DNA"/>
</dbReference>
<evidence type="ECO:0000259" key="1">
    <source>
        <dbReference type="Pfam" id="PF00753"/>
    </source>
</evidence>
<feature type="domain" description="Metallo-beta-lactamase" evidence="1">
    <location>
        <begin position="12"/>
        <end position="57"/>
    </location>
</feature>
<reference evidence="2" key="1">
    <citation type="submission" date="2020-01" db="EMBL/GenBank/DDBJ databases">
        <authorList>
            <person name="Meier V. D."/>
            <person name="Meier V D."/>
        </authorList>
    </citation>
    <scope>NUCLEOTIDE SEQUENCE</scope>
    <source>
        <strain evidence="2">HLG_WM_MAG_12</strain>
    </source>
</reference>
<dbReference type="Pfam" id="PF00753">
    <property type="entry name" value="Lactamase_B"/>
    <property type="match status" value="1"/>
</dbReference>
<organism evidence="2">
    <name type="scientific">uncultured Campylobacterales bacterium</name>
    <dbReference type="NCBI Taxonomy" id="352960"/>
    <lineage>
        <taxon>Bacteria</taxon>
        <taxon>Pseudomonadati</taxon>
        <taxon>Campylobacterota</taxon>
        <taxon>Epsilonproteobacteria</taxon>
        <taxon>Campylobacterales</taxon>
        <taxon>environmental samples</taxon>
    </lineage>
</organism>
<protein>
    <recommendedName>
        <fullName evidence="1">Metallo-beta-lactamase domain-containing protein</fullName>
    </recommendedName>
</protein>
<dbReference type="AlphaFoldDB" id="A0A6S6SWU2"/>
<evidence type="ECO:0000313" key="2">
    <source>
        <dbReference type="EMBL" id="CAA6810522.1"/>
    </source>
</evidence>
<accession>A0A6S6SWU2</accession>
<sequence length="57" mass="6570">MRVSGKPFSENYQTNCYIAHFDDFEFIVDPGKGSVSWVKEQCNNPKAILLTHAHFDH</sequence>
<dbReference type="Gene3D" id="3.60.15.10">
    <property type="entry name" value="Ribonuclease Z/Hydroxyacylglutathione hydrolase-like"/>
    <property type="match status" value="1"/>
</dbReference>